<dbReference type="AlphaFoldDB" id="A0A2M4D468"/>
<dbReference type="EMBL" id="GGFL01008177">
    <property type="protein sequence ID" value="MBW72355.1"/>
    <property type="molecule type" value="Transcribed_RNA"/>
</dbReference>
<protein>
    <submittedName>
        <fullName evidence="1">Putative secreted protein</fullName>
    </submittedName>
</protein>
<reference evidence="1" key="1">
    <citation type="submission" date="2018-01" db="EMBL/GenBank/DDBJ databases">
        <title>An insight into the sialome of Amazonian anophelines.</title>
        <authorList>
            <person name="Ribeiro J.M."/>
            <person name="Scarpassa V."/>
            <person name="Calvo E."/>
        </authorList>
    </citation>
    <scope>NUCLEOTIDE SEQUENCE</scope>
</reference>
<evidence type="ECO:0000313" key="1">
    <source>
        <dbReference type="EMBL" id="MBW72355.1"/>
    </source>
</evidence>
<accession>A0A2M4D468</accession>
<sequence length="69" mass="7730">MLNVIPFDHIFLVSLSVSVALSRALFVSLSLSHSFVYHTSCCCSWFRPCAQWSCTRQSGWMVGWLAGVC</sequence>
<name>A0A2M4D468_ANODA</name>
<proteinExistence type="predicted"/>
<organism evidence="1">
    <name type="scientific">Anopheles darlingi</name>
    <name type="common">Mosquito</name>
    <dbReference type="NCBI Taxonomy" id="43151"/>
    <lineage>
        <taxon>Eukaryota</taxon>
        <taxon>Metazoa</taxon>
        <taxon>Ecdysozoa</taxon>
        <taxon>Arthropoda</taxon>
        <taxon>Hexapoda</taxon>
        <taxon>Insecta</taxon>
        <taxon>Pterygota</taxon>
        <taxon>Neoptera</taxon>
        <taxon>Endopterygota</taxon>
        <taxon>Diptera</taxon>
        <taxon>Nematocera</taxon>
        <taxon>Culicoidea</taxon>
        <taxon>Culicidae</taxon>
        <taxon>Anophelinae</taxon>
        <taxon>Anopheles</taxon>
    </lineage>
</organism>